<name>A0ABU8XX98_9PROT</name>
<dbReference type="Proteomes" id="UP001375743">
    <property type="component" value="Unassembled WGS sequence"/>
</dbReference>
<feature type="domain" description="Nudix hydrolase" evidence="5">
    <location>
        <begin position="16"/>
        <end position="150"/>
    </location>
</feature>
<evidence type="ECO:0000256" key="4">
    <source>
        <dbReference type="ARBA" id="ARBA00022842"/>
    </source>
</evidence>
<keyword evidence="7" id="KW-1185">Reference proteome</keyword>
<organism evidence="6 7">
    <name type="scientific">Benzoatithermus flavus</name>
    <dbReference type="NCBI Taxonomy" id="3108223"/>
    <lineage>
        <taxon>Bacteria</taxon>
        <taxon>Pseudomonadati</taxon>
        <taxon>Pseudomonadota</taxon>
        <taxon>Alphaproteobacteria</taxon>
        <taxon>Geminicoccales</taxon>
        <taxon>Geminicoccaceae</taxon>
        <taxon>Benzoatithermus</taxon>
    </lineage>
</organism>
<dbReference type="GO" id="GO:0016787">
    <property type="term" value="F:hydrolase activity"/>
    <property type="evidence" value="ECO:0007669"/>
    <property type="project" value="UniProtKB-KW"/>
</dbReference>
<protein>
    <submittedName>
        <fullName evidence="6">NUDIX hydrolase</fullName>
    </submittedName>
</protein>
<reference evidence="6 7" key="1">
    <citation type="submission" date="2024-01" db="EMBL/GenBank/DDBJ databases">
        <title>Multi-omics insights into the function and evolution of sodium benzoate biodegradation pathways in Benzoatithermus flavus gen. nov., sp. nov. from hot spring.</title>
        <authorList>
            <person name="Hu C.-J."/>
            <person name="Li W.-J."/>
        </authorList>
    </citation>
    <scope>NUCLEOTIDE SEQUENCE [LARGE SCALE GENOMIC DNA]</scope>
    <source>
        <strain evidence="6 7">SYSU G07066</strain>
    </source>
</reference>
<dbReference type="PANTHER" id="PTHR12629:SF0">
    <property type="entry name" value="DIPHOSPHOINOSITOL-POLYPHOSPHATE DIPHOSPHATASE"/>
    <property type="match status" value="1"/>
</dbReference>
<proteinExistence type="predicted"/>
<comment type="caution">
    <text evidence="6">The sequence shown here is derived from an EMBL/GenBank/DDBJ whole genome shotgun (WGS) entry which is preliminary data.</text>
</comment>
<dbReference type="CDD" id="cd04666">
    <property type="entry name" value="NUDIX_DIPP2_like_Nudt4"/>
    <property type="match status" value="1"/>
</dbReference>
<evidence type="ECO:0000256" key="2">
    <source>
        <dbReference type="ARBA" id="ARBA00022723"/>
    </source>
</evidence>
<evidence type="ECO:0000313" key="6">
    <source>
        <dbReference type="EMBL" id="MEK0085825.1"/>
    </source>
</evidence>
<dbReference type="RefSeq" id="WP_418161682.1">
    <property type="nucleotide sequence ID" value="NZ_JBBLZC010000035.1"/>
</dbReference>
<keyword evidence="2" id="KW-0479">Metal-binding</keyword>
<evidence type="ECO:0000256" key="1">
    <source>
        <dbReference type="ARBA" id="ARBA00001946"/>
    </source>
</evidence>
<evidence type="ECO:0000259" key="5">
    <source>
        <dbReference type="PROSITE" id="PS51462"/>
    </source>
</evidence>
<dbReference type="InterPro" id="IPR000086">
    <property type="entry name" value="NUDIX_hydrolase_dom"/>
</dbReference>
<sequence length="155" mass="17202">MLDHEKGGSAVAKRRPRRQYAALPLAVGPDGERLVMLVTSRETRRWVIPKGWAEKGVEPHVLAAKEAFEEAGLVGEIGRKPIGSYRYLKQFRGKKATKSVPCEVVVFPLAVSRQLEDWPERGQRETRWFTPAEAAMLVEEGGLVTLLLGLAAPET</sequence>
<accession>A0ABU8XX98</accession>
<dbReference type="SUPFAM" id="SSF55811">
    <property type="entry name" value="Nudix"/>
    <property type="match status" value="1"/>
</dbReference>
<dbReference type="PROSITE" id="PS51462">
    <property type="entry name" value="NUDIX"/>
    <property type="match status" value="1"/>
</dbReference>
<dbReference type="InterPro" id="IPR047198">
    <property type="entry name" value="DDP-like_NUDIX"/>
</dbReference>
<comment type="cofactor">
    <cofactor evidence="1">
        <name>Mg(2+)</name>
        <dbReference type="ChEBI" id="CHEBI:18420"/>
    </cofactor>
</comment>
<dbReference type="Pfam" id="PF00293">
    <property type="entry name" value="NUDIX"/>
    <property type="match status" value="1"/>
</dbReference>
<evidence type="ECO:0000313" key="7">
    <source>
        <dbReference type="Proteomes" id="UP001375743"/>
    </source>
</evidence>
<keyword evidence="4" id="KW-0460">Magnesium</keyword>
<dbReference type="PANTHER" id="PTHR12629">
    <property type="entry name" value="DIPHOSPHOINOSITOL POLYPHOSPHATE PHOSPHOHYDROLASE"/>
    <property type="match status" value="1"/>
</dbReference>
<gene>
    <name evidence="6" type="ORF">U1T56_21940</name>
</gene>
<dbReference type="EMBL" id="JBBLZC010000035">
    <property type="protein sequence ID" value="MEK0085825.1"/>
    <property type="molecule type" value="Genomic_DNA"/>
</dbReference>
<evidence type="ECO:0000256" key="3">
    <source>
        <dbReference type="ARBA" id="ARBA00022801"/>
    </source>
</evidence>
<dbReference type="InterPro" id="IPR015797">
    <property type="entry name" value="NUDIX_hydrolase-like_dom_sf"/>
</dbReference>
<dbReference type="Gene3D" id="3.90.79.10">
    <property type="entry name" value="Nucleoside Triphosphate Pyrophosphohydrolase"/>
    <property type="match status" value="1"/>
</dbReference>
<keyword evidence="3 6" id="KW-0378">Hydrolase</keyword>